<dbReference type="Pfam" id="PF05425">
    <property type="entry name" value="CopD"/>
    <property type="match status" value="1"/>
</dbReference>
<feature type="domain" description="Copper resistance protein D" evidence="2">
    <location>
        <begin position="220"/>
        <end position="315"/>
    </location>
</feature>
<dbReference type="InterPro" id="IPR008457">
    <property type="entry name" value="Cu-R_CopD_dom"/>
</dbReference>
<gene>
    <name evidence="3" type="ORF">ACFFGN_17885</name>
</gene>
<sequence>MLGGTAAVALAVVATLVGLFASGAAPTDPGLSLTSGGLVVAWTSPLASLLIDLATIGCAGSLLSVLYLLRTDGGPIGVQGQRAVRDTRLAAVVWALSALLGALAIGADILGVSFTLLFSRLGAAAKLPEIQALLLTAVLAALIAGTARRIRTSPHNLTAGLLAIAAMLPPLLTAFPRDESGVVPATLGLAVHVFAATAWIGGLAGVVRYGRGSTVGLPTVLRRFGQVALVGAVAVLLSGLLTGLFRQSVVDGRLFSGGYGALLLAKTVAFVLLIAGGWWHRRQVIKTRTDAGSTFWRLVGVELFVMAIAIGLSVAMAHTPLG</sequence>
<evidence type="ECO:0000256" key="1">
    <source>
        <dbReference type="SAM" id="Phobius"/>
    </source>
</evidence>
<comment type="caution">
    <text evidence="3">The sequence shown here is derived from an EMBL/GenBank/DDBJ whole genome shotgun (WGS) entry which is preliminary data.</text>
</comment>
<keyword evidence="1" id="KW-0812">Transmembrane</keyword>
<name>A0ABV6QMU2_9ACTN</name>
<organism evidence="3 4">
    <name type="scientific">Kribbella deserti</name>
    <dbReference type="NCBI Taxonomy" id="1926257"/>
    <lineage>
        <taxon>Bacteria</taxon>
        <taxon>Bacillati</taxon>
        <taxon>Actinomycetota</taxon>
        <taxon>Actinomycetes</taxon>
        <taxon>Propionibacteriales</taxon>
        <taxon>Kribbellaceae</taxon>
        <taxon>Kribbella</taxon>
    </lineage>
</organism>
<feature type="transmembrane region" description="Helical" evidence="1">
    <location>
        <begin position="89"/>
        <end position="118"/>
    </location>
</feature>
<dbReference type="RefSeq" id="WP_380048921.1">
    <property type="nucleotide sequence ID" value="NZ_JBHLTC010000019.1"/>
</dbReference>
<reference evidence="3 4" key="1">
    <citation type="submission" date="2024-09" db="EMBL/GenBank/DDBJ databases">
        <authorList>
            <person name="Sun Q."/>
            <person name="Mori K."/>
        </authorList>
    </citation>
    <scope>NUCLEOTIDE SEQUENCE [LARGE SCALE GENOMIC DNA]</scope>
    <source>
        <strain evidence="3 4">CGMCC 1.15906</strain>
    </source>
</reference>
<keyword evidence="4" id="KW-1185">Reference proteome</keyword>
<evidence type="ECO:0000259" key="2">
    <source>
        <dbReference type="Pfam" id="PF05425"/>
    </source>
</evidence>
<keyword evidence="1" id="KW-1133">Transmembrane helix</keyword>
<protein>
    <submittedName>
        <fullName evidence="3">Copper resistance D family protein</fullName>
    </submittedName>
</protein>
<dbReference type="Proteomes" id="UP001589890">
    <property type="component" value="Unassembled WGS sequence"/>
</dbReference>
<feature type="transmembrane region" description="Helical" evidence="1">
    <location>
        <begin position="227"/>
        <end position="245"/>
    </location>
</feature>
<feature type="transmembrane region" description="Helical" evidence="1">
    <location>
        <begin position="48"/>
        <end position="69"/>
    </location>
</feature>
<feature type="transmembrane region" description="Helical" evidence="1">
    <location>
        <begin position="130"/>
        <end position="147"/>
    </location>
</feature>
<evidence type="ECO:0000313" key="4">
    <source>
        <dbReference type="Proteomes" id="UP001589890"/>
    </source>
</evidence>
<feature type="transmembrane region" description="Helical" evidence="1">
    <location>
        <begin position="295"/>
        <end position="317"/>
    </location>
</feature>
<feature type="transmembrane region" description="Helical" evidence="1">
    <location>
        <begin position="182"/>
        <end position="207"/>
    </location>
</feature>
<accession>A0ABV6QMU2</accession>
<keyword evidence="1" id="KW-0472">Membrane</keyword>
<dbReference type="EMBL" id="JBHLTC010000019">
    <property type="protein sequence ID" value="MFC0625954.1"/>
    <property type="molecule type" value="Genomic_DNA"/>
</dbReference>
<feature type="transmembrane region" description="Helical" evidence="1">
    <location>
        <begin position="257"/>
        <end position="275"/>
    </location>
</feature>
<feature type="transmembrane region" description="Helical" evidence="1">
    <location>
        <begin position="159"/>
        <end position="176"/>
    </location>
</feature>
<evidence type="ECO:0000313" key="3">
    <source>
        <dbReference type="EMBL" id="MFC0625954.1"/>
    </source>
</evidence>
<proteinExistence type="predicted"/>